<feature type="region of interest" description="Disordered" evidence="1">
    <location>
        <begin position="1"/>
        <end position="45"/>
    </location>
</feature>
<protein>
    <submittedName>
        <fullName evidence="2">Uncharacterized protein</fullName>
    </submittedName>
</protein>
<proteinExistence type="predicted"/>
<accession>A0A248UK07</accession>
<evidence type="ECO:0000256" key="1">
    <source>
        <dbReference type="SAM" id="MobiDB-lite"/>
    </source>
</evidence>
<dbReference type="Proteomes" id="UP000215256">
    <property type="component" value="Chromosome 1"/>
</dbReference>
<dbReference type="AlphaFoldDB" id="A0A248UK07"/>
<gene>
    <name evidence="2" type="ORF">CES85_2267</name>
</gene>
<name>A0A248UK07_9HYPH</name>
<dbReference type="EMBL" id="CP022604">
    <property type="protein sequence ID" value="ASV87173.1"/>
    <property type="molecule type" value="Genomic_DNA"/>
</dbReference>
<organism evidence="2 3">
    <name type="scientific">Ochrobactrum quorumnocens</name>
    <dbReference type="NCBI Taxonomy" id="271865"/>
    <lineage>
        <taxon>Bacteria</taxon>
        <taxon>Pseudomonadati</taxon>
        <taxon>Pseudomonadota</taxon>
        <taxon>Alphaproteobacteria</taxon>
        <taxon>Hyphomicrobiales</taxon>
        <taxon>Brucellaceae</taxon>
        <taxon>Brucella/Ochrobactrum group</taxon>
        <taxon>Ochrobactrum</taxon>
    </lineage>
</organism>
<sequence length="45" mass="5016">MFASTSQDGPHRGLTPRRNLTPKYSSRENELTLHSKVPPGTYDDG</sequence>
<dbReference type="KEGG" id="och:CES85_2267"/>
<evidence type="ECO:0000313" key="2">
    <source>
        <dbReference type="EMBL" id="ASV87173.1"/>
    </source>
</evidence>
<reference evidence="2 3" key="1">
    <citation type="submission" date="2017-07" db="EMBL/GenBank/DDBJ databases">
        <title>Phylogenetic study on the rhizospheric bacterium Ochrobactrum sp. A44.</title>
        <authorList>
            <person name="Krzyzanowska D.M."/>
            <person name="Ossowicki A."/>
            <person name="Rajewska M."/>
            <person name="Maciag T."/>
            <person name="Kaczynski Z."/>
            <person name="Czerwicka M."/>
            <person name="Jafra S."/>
        </authorList>
    </citation>
    <scope>NUCLEOTIDE SEQUENCE [LARGE SCALE GENOMIC DNA]</scope>
    <source>
        <strain evidence="2 3">A44</strain>
    </source>
</reference>
<evidence type="ECO:0000313" key="3">
    <source>
        <dbReference type="Proteomes" id="UP000215256"/>
    </source>
</evidence>